<evidence type="ECO:0000313" key="3">
    <source>
        <dbReference type="Proteomes" id="UP000435985"/>
    </source>
</evidence>
<keyword evidence="1" id="KW-0812">Transmembrane</keyword>
<feature type="transmembrane region" description="Helical" evidence="1">
    <location>
        <begin position="12"/>
        <end position="36"/>
    </location>
</feature>
<keyword evidence="1" id="KW-1133">Transmembrane helix</keyword>
<gene>
    <name evidence="2" type="ORF">F3B98_00755</name>
</gene>
<keyword evidence="1" id="KW-0472">Membrane</keyword>
<comment type="caution">
    <text evidence="2">The sequence shown here is derived from an EMBL/GenBank/DDBJ whole genome shotgun (WGS) entry which is preliminary data.</text>
</comment>
<dbReference type="AlphaFoldDB" id="A0A642CJQ2"/>
<proteinExistence type="predicted"/>
<organism evidence="2 3">
    <name type="scientific">Bacteroides ovatus</name>
    <dbReference type="NCBI Taxonomy" id="28116"/>
    <lineage>
        <taxon>Bacteria</taxon>
        <taxon>Pseudomonadati</taxon>
        <taxon>Bacteroidota</taxon>
        <taxon>Bacteroidia</taxon>
        <taxon>Bacteroidales</taxon>
        <taxon>Bacteroidaceae</taxon>
        <taxon>Bacteroides</taxon>
    </lineage>
</organism>
<dbReference type="Proteomes" id="UP000435985">
    <property type="component" value="Unassembled WGS sequence"/>
</dbReference>
<evidence type="ECO:0000313" key="2">
    <source>
        <dbReference type="EMBL" id="KAA4666948.1"/>
    </source>
</evidence>
<sequence length="80" mass="9110">MVTPLNDCTVTWLIAWWHGCTVIWLQPIMPGCMVAFMQPSVQSCPKPLLSGVLQPFMLQINAFIVYPVRNRSLMPIYDTV</sequence>
<protein>
    <submittedName>
        <fullName evidence="2">Uncharacterized protein</fullName>
    </submittedName>
</protein>
<accession>A0A642CJQ2</accession>
<dbReference type="EMBL" id="VWFO01000001">
    <property type="protein sequence ID" value="KAA4666948.1"/>
    <property type="molecule type" value="Genomic_DNA"/>
</dbReference>
<evidence type="ECO:0000256" key="1">
    <source>
        <dbReference type="SAM" id="Phobius"/>
    </source>
</evidence>
<reference evidence="2 3" key="1">
    <citation type="journal article" date="2019" name="Nat. Med.">
        <title>A library of human gut bacterial isolates paired with longitudinal multiomics data enables mechanistic microbiome research.</title>
        <authorList>
            <person name="Poyet M."/>
            <person name="Groussin M."/>
            <person name="Gibbons S.M."/>
            <person name="Avila-Pacheco J."/>
            <person name="Jiang X."/>
            <person name="Kearney S.M."/>
            <person name="Perrotta A.R."/>
            <person name="Berdy B."/>
            <person name="Zhao S."/>
            <person name="Lieberman T.D."/>
            <person name="Swanson P.K."/>
            <person name="Smith M."/>
            <person name="Roesemann S."/>
            <person name="Alexander J.E."/>
            <person name="Rich S.A."/>
            <person name="Livny J."/>
            <person name="Vlamakis H."/>
            <person name="Clish C."/>
            <person name="Bullock K."/>
            <person name="Deik A."/>
            <person name="Scott J."/>
            <person name="Pierce K.A."/>
            <person name="Xavier R.J."/>
            <person name="Alm E.J."/>
        </authorList>
    </citation>
    <scope>NUCLEOTIDE SEQUENCE [LARGE SCALE GENOMIC DNA]</scope>
    <source>
        <strain evidence="2 3">BIOML-A14</strain>
    </source>
</reference>
<name>A0A642CJQ2_BACOV</name>